<comment type="subunit">
    <text evidence="2">The accessory proteins ExbB and ExbD seem to form a complex with TonB.</text>
</comment>
<dbReference type="InterPro" id="IPR050790">
    <property type="entry name" value="ExbB/TolQ_transport"/>
</dbReference>
<evidence type="ECO:0000256" key="12">
    <source>
        <dbReference type="RuleBase" id="RU004057"/>
    </source>
</evidence>
<organism evidence="15 16">
    <name type="scientific">Stenotrophomonas bentonitica</name>
    <dbReference type="NCBI Taxonomy" id="1450134"/>
    <lineage>
        <taxon>Bacteria</taxon>
        <taxon>Pseudomonadati</taxon>
        <taxon>Pseudomonadota</taxon>
        <taxon>Gammaproteobacteria</taxon>
        <taxon>Lysobacterales</taxon>
        <taxon>Lysobacteraceae</taxon>
        <taxon>Stenotrophomonas</taxon>
    </lineage>
</organism>
<comment type="function">
    <text evidence="11">Involved in the TonB-dependent energy-dependent transport of various receptor-bound substrates. Protects ExbD from proteolytic degradation and functionally stabilizes TonB.</text>
</comment>
<protein>
    <recommendedName>
        <fullName evidence="3">Biopolymer transport protein ExbB</fullName>
    </recommendedName>
</protein>
<keyword evidence="16" id="KW-1185">Reference proteome</keyword>
<feature type="transmembrane region" description="Helical" evidence="13">
    <location>
        <begin position="136"/>
        <end position="159"/>
    </location>
</feature>
<keyword evidence="5" id="KW-1003">Cell membrane</keyword>
<evidence type="ECO:0000256" key="2">
    <source>
        <dbReference type="ARBA" id="ARBA00011471"/>
    </source>
</evidence>
<gene>
    <name evidence="15" type="primary">exbB</name>
    <name evidence="15" type="ORF">AAE039_02535</name>
</gene>
<feature type="domain" description="MotA/TolQ/ExbB proton channel" evidence="14">
    <location>
        <begin position="102"/>
        <end position="208"/>
    </location>
</feature>
<feature type="transmembrane region" description="Helical" evidence="13">
    <location>
        <begin position="29"/>
        <end position="51"/>
    </location>
</feature>
<comment type="similarity">
    <text evidence="12">Belongs to the exbB/tolQ family.</text>
</comment>
<evidence type="ECO:0000313" key="15">
    <source>
        <dbReference type="EMBL" id="MEL3952440.1"/>
    </source>
</evidence>
<reference evidence="15 16" key="1">
    <citation type="submission" date="2024-04" db="EMBL/GenBank/DDBJ databases">
        <title>Bacterial endophytes with biocontrol capabilities against important plant pathogens.</title>
        <authorList>
            <person name="Alayande K.A."/>
        </authorList>
    </citation>
    <scope>NUCLEOTIDE SEQUENCE [LARGE SCALE GENOMIC DNA]</scope>
    <source>
        <strain evidence="15 16">KV22</strain>
    </source>
</reference>
<feature type="transmembrane region" description="Helical" evidence="13">
    <location>
        <begin position="179"/>
        <end position="202"/>
    </location>
</feature>
<evidence type="ECO:0000256" key="9">
    <source>
        <dbReference type="ARBA" id="ARBA00022989"/>
    </source>
</evidence>
<sequence length="243" mass="25572">MTLPIALPATVAALPHDLTPWGMYQAADGVVQAVMIGLALASIATWTVLVAKTWELARQRTTLRAARALLLQAAHLPAPQTQRLLDEGVAHALIDAARTELRLSHDAHDPVGIKERVASRLERIELAHARQLRTGVGLLASIGAIAPFVGLFGTVWGIMNSFIGIAHANTTNLAVVAPGIAEALLATALGLVAAIPAVVIYNHFTRVLAGIRGLLGDLSAGVQQLVSRDLDRLGKAPAVHDAR</sequence>
<dbReference type="RefSeq" id="WP_284128803.1">
    <property type="nucleotide sequence ID" value="NZ_JBBYHY010000001.1"/>
</dbReference>
<keyword evidence="8 12" id="KW-0653">Protein transport</keyword>
<dbReference type="NCBIfam" id="TIGR02797">
    <property type="entry name" value="exbB"/>
    <property type="match status" value="1"/>
</dbReference>
<comment type="caution">
    <text evidence="15">The sequence shown here is derived from an EMBL/GenBank/DDBJ whole genome shotgun (WGS) entry which is preliminary data.</text>
</comment>
<evidence type="ECO:0000256" key="7">
    <source>
        <dbReference type="ARBA" id="ARBA00022692"/>
    </source>
</evidence>
<accession>A0ABU9JKS5</accession>
<dbReference type="PANTHER" id="PTHR30625:SF16">
    <property type="entry name" value="BIOPOLYMER TRANSPORT PROTEIN EXBB"/>
    <property type="match status" value="1"/>
</dbReference>
<evidence type="ECO:0000256" key="10">
    <source>
        <dbReference type="ARBA" id="ARBA00023136"/>
    </source>
</evidence>
<name>A0ABU9JKS5_9GAMM</name>
<evidence type="ECO:0000256" key="8">
    <source>
        <dbReference type="ARBA" id="ARBA00022927"/>
    </source>
</evidence>
<keyword evidence="7 13" id="KW-0812">Transmembrane</keyword>
<dbReference type="InterPro" id="IPR002898">
    <property type="entry name" value="MotA_ExbB_proton_chnl"/>
</dbReference>
<comment type="subcellular location">
    <subcellularLocation>
        <location evidence="1">Cell inner membrane</location>
        <topology evidence="1">Multi-pass membrane protein</topology>
    </subcellularLocation>
    <subcellularLocation>
        <location evidence="12">Membrane</location>
        <topology evidence="12">Multi-pass membrane protein</topology>
    </subcellularLocation>
</comment>
<evidence type="ECO:0000256" key="6">
    <source>
        <dbReference type="ARBA" id="ARBA00022519"/>
    </source>
</evidence>
<evidence type="ECO:0000256" key="13">
    <source>
        <dbReference type="SAM" id="Phobius"/>
    </source>
</evidence>
<dbReference type="InterPro" id="IPR014164">
    <property type="entry name" value="TonB_ExbB_1"/>
</dbReference>
<keyword evidence="6" id="KW-0997">Cell inner membrane</keyword>
<evidence type="ECO:0000259" key="14">
    <source>
        <dbReference type="Pfam" id="PF01618"/>
    </source>
</evidence>
<dbReference type="PANTHER" id="PTHR30625">
    <property type="entry name" value="PROTEIN TOLQ"/>
    <property type="match status" value="1"/>
</dbReference>
<dbReference type="EMBL" id="JBBYHY010000001">
    <property type="protein sequence ID" value="MEL3952440.1"/>
    <property type="molecule type" value="Genomic_DNA"/>
</dbReference>
<keyword evidence="10 13" id="KW-0472">Membrane</keyword>
<evidence type="ECO:0000256" key="5">
    <source>
        <dbReference type="ARBA" id="ARBA00022475"/>
    </source>
</evidence>
<evidence type="ECO:0000256" key="1">
    <source>
        <dbReference type="ARBA" id="ARBA00004429"/>
    </source>
</evidence>
<evidence type="ECO:0000256" key="4">
    <source>
        <dbReference type="ARBA" id="ARBA00022448"/>
    </source>
</evidence>
<dbReference type="Pfam" id="PF01618">
    <property type="entry name" value="MotA_ExbB"/>
    <property type="match status" value="1"/>
</dbReference>
<evidence type="ECO:0000313" key="16">
    <source>
        <dbReference type="Proteomes" id="UP001455088"/>
    </source>
</evidence>
<evidence type="ECO:0000256" key="11">
    <source>
        <dbReference type="ARBA" id="ARBA00024816"/>
    </source>
</evidence>
<dbReference type="Proteomes" id="UP001455088">
    <property type="component" value="Unassembled WGS sequence"/>
</dbReference>
<keyword evidence="9 13" id="KW-1133">Transmembrane helix</keyword>
<evidence type="ECO:0000256" key="3">
    <source>
        <dbReference type="ARBA" id="ARBA00022093"/>
    </source>
</evidence>
<keyword evidence="4 12" id="KW-0813">Transport</keyword>
<proteinExistence type="inferred from homology"/>